<proteinExistence type="predicted"/>
<name>C6HS54_AJECH</name>
<dbReference type="VEuPathDB" id="FungiDB:HCDG_09035"/>
<dbReference type="AlphaFoldDB" id="C6HS54"/>
<dbReference type="EMBL" id="GG692437">
    <property type="protein sequence ID" value="EER36872.1"/>
    <property type="molecule type" value="Genomic_DNA"/>
</dbReference>
<evidence type="ECO:0000256" key="1">
    <source>
        <dbReference type="SAM" id="SignalP"/>
    </source>
</evidence>
<organism evidence="2 3">
    <name type="scientific">Ajellomyces capsulatus (strain H143)</name>
    <name type="common">Darling's disease fungus</name>
    <name type="synonym">Histoplasma capsulatum</name>
    <dbReference type="NCBI Taxonomy" id="544712"/>
    <lineage>
        <taxon>Eukaryota</taxon>
        <taxon>Fungi</taxon>
        <taxon>Dikarya</taxon>
        <taxon>Ascomycota</taxon>
        <taxon>Pezizomycotina</taxon>
        <taxon>Eurotiomycetes</taxon>
        <taxon>Eurotiomycetidae</taxon>
        <taxon>Onygenales</taxon>
        <taxon>Ajellomycetaceae</taxon>
        <taxon>Histoplasma</taxon>
    </lineage>
</organism>
<keyword evidence="1" id="KW-0732">Signal</keyword>
<feature type="chain" id="PRO_5002964418" evidence="1">
    <location>
        <begin position="18"/>
        <end position="153"/>
    </location>
</feature>
<reference evidence="3" key="1">
    <citation type="submission" date="2009-05" db="EMBL/GenBank/DDBJ databases">
        <title>The genome sequence of Ajellomyces capsulatus strain H143.</title>
        <authorList>
            <person name="Champion M."/>
            <person name="Cuomo C.A."/>
            <person name="Ma L.-J."/>
            <person name="Henn M.R."/>
            <person name="Sil A."/>
            <person name="Goldman B."/>
            <person name="Young S.K."/>
            <person name="Kodira C.D."/>
            <person name="Zeng Q."/>
            <person name="Koehrsen M."/>
            <person name="Alvarado L."/>
            <person name="Berlin A.M."/>
            <person name="Borenstein D."/>
            <person name="Chen Z."/>
            <person name="Engels R."/>
            <person name="Freedman E."/>
            <person name="Gellesch M."/>
            <person name="Goldberg J."/>
            <person name="Griggs A."/>
            <person name="Gujja S."/>
            <person name="Heiman D.I."/>
            <person name="Hepburn T.A."/>
            <person name="Howarth C."/>
            <person name="Jen D."/>
            <person name="Larson L."/>
            <person name="Lewis B."/>
            <person name="Mehta T."/>
            <person name="Park D."/>
            <person name="Pearson M."/>
            <person name="Roberts A."/>
            <person name="Saif S."/>
            <person name="Shea T.D."/>
            <person name="Shenoy N."/>
            <person name="Sisk P."/>
            <person name="Stolte C."/>
            <person name="Sykes S."/>
            <person name="Walk T."/>
            <person name="White J."/>
            <person name="Yandava C."/>
            <person name="Klein B."/>
            <person name="McEwen J.G."/>
            <person name="Puccia R."/>
            <person name="Goldman G.H."/>
            <person name="Felipe M.S."/>
            <person name="Nino-Vega G."/>
            <person name="San-Blas G."/>
            <person name="Taylor J.W."/>
            <person name="Mendoza L."/>
            <person name="Galagan J.E."/>
            <person name="Nusbaum C."/>
            <person name="Birren B.W."/>
        </authorList>
    </citation>
    <scope>NUCLEOTIDE SEQUENCE [LARGE SCALE GENOMIC DNA]</scope>
    <source>
        <strain evidence="3">H143</strain>
    </source>
</reference>
<feature type="signal peptide" evidence="1">
    <location>
        <begin position="1"/>
        <end position="17"/>
    </location>
</feature>
<accession>C6HS54</accession>
<gene>
    <name evidence="2" type="ORF">HCDG_09035</name>
</gene>
<dbReference type="HOGENOM" id="CLU_1712763_0_0_1"/>
<evidence type="ECO:0000313" key="2">
    <source>
        <dbReference type="EMBL" id="EER36872.1"/>
    </source>
</evidence>
<protein>
    <submittedName>
        <fullName evidence="2">Uncharacterized protein</fullName>
    </submittedName>
</protein>
<sequence>MKFTLLATLALIGTALALWKEMQTRWEHGLLRERLLRGLFYSSAPRVVKFGDRLKPDPLIKLPATSKGGNRHMRGPEALSRSMWISSSYPELLWTFMVMSKSMNSAYNRVHVLCHSNMYSESRRYAPERSFNYPCNHRNWNREVKLWVRGSIG</sequence>
<dbReference type="OMA" id="YPELLWT"/>
<dbReference type="Proteomes" id="UP000002624">
    <property type="component" value="Unassembled WGS sequence"/>
</dbReference>
<evidence type="ECO:0000313" key="3">
    <source>
        <dbReference type="Proteomes" id="UP000002624"/>
    </source>
</evidence>